<sequence length="378" mass="42719">MPRNISYIPAKLILSRRVAASHLQWQKDNGFKDGQLGHILGAVDYYRFISDHRSSKPITDASHSSHGSLSPKTANACQHKIHPSDNRKLLHCPVCSVHMCLRLLEDITEAWNDHASPCRSFASPRVQSQNIWFAMSWRFARLELSKLVEANIAAAEAEKVWAKSNGNSDEYEAHSATKALWMAENFVFYPGNNDTTILSPAPRSQKATKTVRFTPDTSLGPTSRSTHVYQRLHASYRAGRYASKHKAGHVDTSFSADLLYMVGQYKVLKVVRVEEGQKRDLRQEEFPSHHEGLAFCHELWGKMESFYVKSMKNAPREVLDNILKHLKEGDGIVIWVGKNTGKVQDIEVVEMDTGIYEAFEQLEMGWTSLTASYEALSI</sequence>
<evidence type="ECO:0000256" key="1">
    <source>
        <dbReference type="SAM" id="MobiDB-lite"/>
    </source>
</evidence>
<gene>
    <name evidence="2" type="ORF">BS50DRAFT_588359</name>
</gene>
<organism evidence="2 3">
    <name type="scientific">Corynespora cassiicola Philippines</name>
    <dbReference type="NCBI Taxonomy" id="1448308"/>
    <lineage>
        <taxon>Eukaryota</taxon>
        <taxon>Fungi</taxon>
        <taxon>Dikarya</taxon>
        <taxon>Ascomycota</taxon>
        <taxon>Pezizomycotina</taxon>
        <taxon>Dothideomycetes</taxon>
        <taxon>Pleosporomycetidae</taxon>
        <taxon>Pleosporales</taxon>
        <taxon>Corynesporascaceae</taxon>
        <taxon>Corynespora</taxon>
    </lineage>
</organism>
<dbReference type="EMBL" id="KZ678135">
    <property type="protein sequence ID" value="PSN67386.1"/>
    <property type="molecule type" value="Genomic_DNA"/>
</dbReference>
<reference evidence="2 3" key="1">
    <citation type="journal article" date="2018" name="Front. Microbiol.">
        <title>Genome-Wide Analysis of Corynespora cassiicola Leaf Fall Disease Putative Effectors.</title>
        <authorList>
            <person name="Lopez D."/>
            <person name="Ribeiro S."/>
            <person name="Label P."/>
            <person name="Fumanal B."/>
            <person name="Venisse J.S."/>
            <person name="Kohler A."/>
            <person name="de Oliveira R.R."/>
            <person name="Labutti K."/>
            <person name="Lipzen A."/>
            <person name="Lail K."/>
            <person name="Bauer D."/>
            <person name="Ohm R.A."/>
            <person name="Barry K.W."/>
            <person name="Spatafora J."/>
            <person name="Grigoriev I.V."/>
            <person name="Martin F.M."/>
            <person name="Pujade-Renaud V."/>
        </authorList>
    </citation>
    <scope>NUCLEOTIDE SEQUENCE [LARGE SCALE GENOMIC DNA]</scope>
    <source>
        <strain evidence="2 3">Philippines</strain>
    </source>
</reference>
<proteinExistence type="predicted"/>
<keyword evidence="3" id="KW-1185">Reference proteome</keyword>
<evidence type="ECO:0000313" key="2">
    <source>
        <dbReference type="EMBL" id="PSN67386.1"/>
    </source>
</evidence>
<protein>
    <submittedName>
        <fullName evidence="2">Uncharacterized protein</fullName>
    </submittedName>
</protein>
<accession>A0A2T2NQ51</accession>
<evidence type="ECO:0000313" key="3">
    <source>
        <dbReference type="Proteomes" id="UP000240883"/>
    </source>
</evidence>
<name>A0A2T2NQ51_CORCC</name>
<dbReference type="AlphaFoldDB" id="A0A2T2NQ51"/>
<feature type="region of interest" description="Disordered" evidence="1">
    <location>
        <begin position="198"/>
        <end position="217"/>
    </location>
</feature>
<dbReference type="Proteomes" id="UP000240883">
    <property type="component" value="Unassembled WGS sequence"/>
</dbReference>